<evidence type="ECO:0000256" key="5">
    <source>
        <dbReference type="ARBA" id="ARBA00022741"/>
    </source>
</evidence>
<keyword evidence="7 10" id="KW-0658">Purine biosynthesis</keyword>
<dbReference type="InterPro" id="IPR025777">
    <property type="entry name" value="GMPS_ATP_PPase_dom"/>
</dbReference>
<evidence type="ECO:0000313" key="13">
    <source>
        <dbReference type="Proteomes" id="UP001165427"/>
    </source>
</evidence>
<dbReference type="Gene3D" id="3.40.50.620">
    <property type="entry name" value="HUPs"/>
    <property type="match status" value="1"/>
</dbReference>
<dbReference type="Pfam" id="PF00958">
    <property type="entry name" value="GMP_synt_C"/>
    <property type="match status" value="1"/>
</dbReference>
<dbReference type="RefSeq" id="WP_246904324.1">
    <property type="nucleotide sequence ID" value="NZ_JALJRB010000006.1"/>
</dbReference>
<dbReference type="PANTHER" id="PTHR11922:SF2">
    <property type="entry name" value="GMP SYNTHASE [GLUTAMINE-HYDROLYZING]"/>
    <property type="match status" value="1"/>
</dbReference>
<feature type="domain" description="GMPS ATP-PPase" evidence="11">
    <location>
        <begin position="11"/>
        <end position="200"/>
    </location>
</feature>
<dbReference type="InterPro" id="IPR014729">
    <property type="entry name" value="Rossmann-like_a/b/a_fold"/>
</dbReference>
<dbReference type="GO" id="GO:0005829">
    <property type="term" value="C:cytosol"/>
    <property type="evidence" value="ECO:0007669"/>
    <property type="project" value="TreeGrafter"/>
</dbReference>
<dbReference type="CDD" id="cd01997">
    <property type="entry name" value="GMP_synthase_C"/>
    <property type="match status" value="1"/>
</dbReference>
<dbReference type="InterPro" id="IPR022310">
    <property type="entry name" value="NAD/GMP_synthase"/>
</dbReference>
<keyword evidence="9" id="KW-0315">Glutamine amidotransferase</keyword>
<evidence type="ECO:0000256" key="4">
    <source>
        <dbReference type="ARBA" id="ARBA00022598"/>
    </source>
</evidence>
<comment type="pathway">
    <text evidence="2">Purine metabolism; GMP biosynthesis; GMP from XMP (L-Gln route): step 1/1.</text>
</comment>
<evidence type="ECO:0000256" key="2">
    <source>
        <dbReference type="ARBA" id="ARBA00005153"/>
    </source>
</evidence>
<evidence type="ECO:0000256" key="9">
    <source>
        <dbReference type="ARBA" id="ARBA00022962"/>
    </source>
</evidence>
<gene>
    <name evidence="12" type="ORF">MRX98_06940</name>
</gene>
<organism evidence="12 13">
    <name type="scientific">Desulfatitalea alkaliphila</name>
    <dbReference type="NCBI Taxonomy" id="2929485"/>
    <lineage>
        <taxon>Bacteria</taxon>
        <taxon>Pseudomonadati</taxon>
        <taxon>Thermodesulfobacteriota</taxon>
        <taxon>Desulfobacteria</taxon>
        <taxon>Desulfobacterales</taxon>
        <taxon>Desulfosarcinaceae</taxon>
        <taxon>Desulfatitalea</taxon>
    </lineage>
</organism>
<dbReference type="GO" id="GO:0003921">
    <property type="term" value="F:GMP synthase activity"/>
    <property type="evidence" value="ECO:0007669"/>
    <property type="project" value="InterPro"/>
</dbReference>
<evidence type="ECO:0000313" key="12">
    <source>
        <dbReference type="EMBL" id="MCJ8500306.1"/>
    </source>
</evidence>
<evidence type="ECO:0000256" key="8">
    <source>
        <dbReference type="ARBA" id="ARBA00022840"/>
    </source>
</evidence>
<keyword evidence="4" id="KW-0436">Ligase</keyword>
<dbReference type="AlphaFoldDB" id="A0AA41R3V8"/>
<evidence type="ECO:0000259" key="11">
    <source>
        <dbReference type="PROSITE" id="PS51553"/>
    </source>
</evidence>
<feature type="binding site" evidence="10">
    <location>
        <begin position="38"/>
        <end position="44"/>
    </location>
    <ligand>
        <name>ATP</name>
        <dbReference type="ChEBI" id="CHEBI:30616"/>
    </ligand>
</feature>
<keyword evidence="5 10" id="KW-0547">Nucleotide-binding</keyword>
<name>A0AA41R3V8_9BACT</name>
<dbReference type="PROSITE" id="PS51553">
    <property type="entry name" value="GMPS_ATP_PPASE"/>
    <property type="match status" value="1"/>
</dbReference>
<dbReference type="SUPFAM" id="SSF52402">
    <property type="entry name" value="Adenine nucleotide alpha hydrolases-like"/>
    <property type="match status" value="1"/>
</dbReference>
<sequence length="321" mass="35280">MDIQEIKQDALDPEAFIKAQCDVIGKTVGDGTAVNALSGGVDSSVVTMLAHRALGDRLKTFFIDNGLMREGEPQRVVDILQQCGAPVTLVDARDEFFAALKGKTDPEEKRQAITDTFYKAVFSRLVKQSGAKHLLQGTIYTDVEETVAGIKRQHNILAQLGIDTAKEYGYTVIEPLIQLRKPAVRTVGRALGLPDEITNRPPFPGPALVARVIGEATPERIALVRKATVVLEEELADVDAFQYMAILHNDRIPGMRDGKRDYGLQIEVRCWDSRDARTATPTHLPFDLLERLAGRMTSEVRGVVSVTYNIASKPPSTMEAV</sequence>
<evidence type="ECO:0000256" key="6">
    <source>
        <dbReference type="ARBA" id="ARBA00022749"/>
    </source>
</evidence>
<reference evidence="12" key="1">
    <citation type="submission" date="2022-04" db="EMBL/GenBank/DDBJ databases">
        <title>Desulfatitalea alkaliphila sp. nov., a novel anaerobic sulfate-reducing bacterium isolated from terrestrial mud volcano, Taman Peninsula, Russia.</title>
        <authorList>
            <person name="Khomyakova M.A."/>
            <person name="Merkel A.Y."/>
            <person name="Slobodkin A.I."/>
        </authorList>
    </citation>
    <scope>NUCLEOTIDE SEQUENCE</scope>
    <source>
        <strain evidence="12">M08but</strain>
    </source>
</reference>
<dbReference type="Proteomes" id="UP001165427">
    <property type="component" value="Unassembled WGS sequence"/>
</dbReference>
<proteinExistence type="predicted"/>
<dbReference type="EMBL" id="JALJRB010000006">
    <property type="protein sequence ID" value="MCJ8500306.1"/>
    <property type="molecule type" value="Genomic_DNA"/>
</dbReference>
<keyword evidence="8 10" id="KW-0067">ATP-binding</keyword>
<evidence type="ECO:0000256" key="3">
    <source>
        <dbReference type="ARBA" id="ARBA00012746"/>
    </source>
</evidence>
<accession>A0AA41R3V8</accession>
<evidence type="ECO:0000256" key="7">
    <source>
        <dbReference type="ARBA" id="ARBA00022755"/>
    </source>
</evidence>
<evidence type="ECO:0000256" key="1">
    <source>
        <dbReference type="ARBA" id="ARBA00002332"/>
    </source>
</evidence>
<dbReference type="GO" id="GO:0005524">
    <property type="term" value="F:ATP binding"/>
    <property type="evidence" value="ECO:0007669"/>
    <property type="project" value="UniProtKB-UniRule"/>
</dbReference>
<protein>
    <recommendedName>
        <fullName evidence="3">GMP synthase (glutamine-hydrolyzing)</fullName>
        <ecNumber evidence="3">6.3.5.2</ecNumber>
    </recommendedName>
</protein>
<keyword evidence="13" id="KW-1185">Reference proteome</keyword>
<evidence type="ECO:0000256" key="10">
    <source>
        <dbReference type="PROSITE-ProRule" id="PRU00886"/>
    </source>
</evidence>
<comment type="function">
    <text evidence="1">Catalyzes the synthesis of GMP from XMP.</text>
</comment>
<dbReference type="Pfam" id="PF02540">
    <property type="entry name" value="NAD_synthase"/>
    <property type="match status" value="1"/>
</dbReference>
<comment type="caution">
    <text evidence="12">The sequence shown here is derived from an EMBL/GenBank/DDBJ whole genome shotgun (WGS) entry which is preliminary data.</text>
</comment>
<dbReference type="PANTHER" id="PTHR11922">
    <property type="entry name" value="GMP SYNTHASE-RELATED"/>
    <property type="match status" value="1"/>
</dbReference>
<dbReference type="SUPFAM" id="SSF54810">
    <property type="entry name" value="GMP synthetase C-terminal dimerisation domain"/>
    <property type="match status" value="1"/>
</dbReference>
<dbReference type="EC" id="6.3.5.2" evidence="3"/>
<keyword evidence="6 10" id="KW-0332">GMP biosynthesis</keyword>
<dbReference type="Gene3D" id="3.30.300.10">
    <property type="match status" value="1"/>
</dbReference>
<dbReference type="InterPro" id="IPR001674">
    <property type="entry name" value="GMP_synth_C"/>
</dbReference>